<dbReference type="AlphaFoldDB" id="A0A0M0JGK5"/>
<accession>A0A0M0JGK5</accession>
<keyword evidence="2" id="KW-1185">Reference proteome</keyword>
<protein>
    <recommendedName>
        <fullName evidence="3">PDZ domain-containing protein</fullName>
    </recommendedName>
</protein>
<dbReference type="SUPFAM" id="SSF50156">
    <property type="entry name" value="PDZ domain-like"/>
    <property type="match status" value="1"/>
</dbReference>
<comment type="caution">
    <text evidence="1">The sequence shown here is derived from an EMBL/GenBank/DDBJ whole genome shotgun (WGS) entry which is preliminary data.</text>
</comment>
<dbReference type="EMBL" id="JWZX01002938">
    <property type="protein sequence ID" value="KOO25719.1"/>
    <property type="molecule type" value="Genomic_DNA"/>
</dbReference>
<reference evidence="2" key="1">
    <citation type="journal article" date="2015" name="PLoS Genet.">
        <title>Genome Sequence and Transcriptome Analyses of Chrysochromulina tobin: Metabolic Tools for Enhanced Algal Fitness in the Prominent Order Prymnesiales (Haptophyceae).</title>
        <authorList>
            <person name="Hovde B.T."/>
            <person name="Deodato C.R."/>
            <person name="Hunsperger H.M."/>
            <person name="Ryken S.A."/>
            <person name="Yost W."/>
            <person name="Jha R.K."/>
            <person name="Patterson J."/>
            <person name="Monnat R.J. Jr."/>
            <person name="Barlow S.B."/>
            <person name="Starkenburg S.R."/>
            <person name="Cattolico R.A."/>
        </authorList>
    </citation>
    <scope>NUCLEOTIDE SEQUENCE</scope>
    <source>
        <strain evidence="2">CCMP291</strain>
    </source>
</reference>
<dbReference type="Proteomes" id="UP000037460">
    <property type="component" value="Unassembled WGS sequence"/>
</dbReference>
<dbReference type="OrthoDB" id="10263129at2759"/>
<evidence type="ECO:0000313" key="1">
    <source>
        <dbReference type="EMBL" id="KOO25719.1"/>
    </source>
</evidence>
<proteinExistence type="predicted"/>
<name>A0A0M0JGK5_9EUKA</name>
<evidence type="ECO:0008006" key="3">
    <source>
        <dbReference type="Google" id="ProtNLM"/>
    </source>
</evidence>
<evidence type="ECO:0000313" key="2">
    <source>
        <dbReference type="Proteomes" id="UP000037460"/>
    </source>
</evidence>
<organism evidence="1 2">
    <name type="scientific">Chrysochromulina tobinii</name>
    <dbReference type="NCBI Taxonomy" id="1460289"/>
    <lineage>
        <taxon>Eukaryota</taxon>
        <taxon>Haptista</taxon>
        <taxon>Haptophyta</taxon>
        <taxon>Prymnesiophyceae</taxon>
        <taxon>Prymnesiales</taxon>
        <taxon>Chrysochromulinaceae</taxon>
        <taxon>Chrysochromulina</taxon>
    </lineage>
</organism>
<sequence>MISLISIVSSVDMVEIVFEAGKLGMALEKHAVSSVADGGAAAALKVKAGWVIRKVNDDDMPPDKAIIMKHAAAAMKAGSMTITFQQPLEDGKHHCIGCDKFIDAAQFDGAKNDLGAGPGRQTCCSCEEFADFCG</sequence>
<gene>
    <name evidence="1" type="ORF">Ctob_010863</name>
</gene>
<dbReference type="InterPro" id="IPR036034">
    <property type="entry name" value="PDZ_sf"/>
</dbReference>